<evidence type="ECO:0000313" key="3">
    <source>
        <dbReference type="Proteomes" id="UP000320160"/>
    </source>
</evidence>
<proteinExistence type="predicted"/>
<dbReference type="RefSeq" id="WP_143774779.1">
    <property type="nucleotide sequence ID" value="NZ_OZ260107.1"/>
</dbReference>
<protein>
    <submittedName>
        <fullName evidence="2">Penicillin-binding protein activator LpoB</fullName>
    </submittedName>
</protein>
<dbReference type="Proteomes" id="UP000320160">
    <property type="component" value="Unassembled WGS sequence"/>
</dbReference>
<dbReference type="GO" id="GO:0030288">
    <property type="term" value="C:outer membrane-bounded periplasmic space"/>
    <property type="evidence" value="ECO:0007669"/>
    <property type="project" value="InterPro"/>
</dbReference>
<gene>
    <name evidence="2" type="ORF">FOM92_00280</name>
</gene>
<keyword evidence="3" id="KW-1185">Reference proteome</keyword>
<dbReference type="Pfam" id="PF03783">
    <property type="entry name" value="CsgG"/>
    <property type="match status" value="1"/>
</dbReference>
<dbReference type="OrthoDB" id="7201328at2"/>
<keyword evidence="1" id="KW-0732">Signal</keyword>
<dbReference type="InterPro" id="IPR005534">
    <property type="entry name" value="Curli_assmbl/transp-comp_CsgG"/>
</dbReference>
<evidence type="ECO:0000313" key="2">
    <source>
        <dbReference type="EMBL" id="TSB03921.1"/>
    </source>
</evidence>
<dbReference type="EMBL" id="VKKU01000001">
    <property type="protein sequence ID" value="TSB03921.1"/>
    <property type="molecule type" value="Genomic_DNA"/>
</dbReference>
<feature type="signal peptide" evidence="1">
    <location>
        <begin position="1"/>
        <end position="22"/>
    </location>
</feature>
<comment type="caution">
    <text evidence="2">The sequence shown here is derived from an EMBL/GenBank/DDBJ whole genome shotgun (WGS) entry which is preliminary data.</text>
</comment>
<reference evidence="2 3" key="1">
    <citation type="submission" date="2019-07" db="EMBL/GenBank/DDBJ databases">
        <authorList>
            <person name="Park M."/>
        </authorList>
    </citation>
    <scope>NUCLEOTIDE SEQUENCE [LARGE SCALE GENOMIC DNA]</scope>
    <source>
        <strain evidence="2 3">KCTC32445</strain>
    </source>
</reference>
<dbReference type="AlphaFoldDB" id="A0A553WGV3"/>
<feature type="chain" id="PRO_5021808911" evidence="1">
    <location>
        <begin position="23"/>
        <end position="255"/>
    </location>
</feature>
<evidence type="ECO:0000256" key="1">
    <source>
        <dbReference type="SAM" id="SignalP"/>
    </source>
</evidence>
<name>A0A553WGV3_9SPHN</name>
<accession>A0A553WGV3</accession>
<sequence length="255" mass="26357">MRRIISTLLAGALLSVGAPAFAKEDKSSAKKAQDKNMTEIPVCTRKLGTVAITEPETQWWSELGLSNPEAIIKFFVQKSGCFSLVDRGGGLAARAVERALADSGELQRGSNIGKRQVKAADYVIVPDIISRNSNSGGSNVAGALGGLLGGRLVGGLIGGLKVSKKEASVSLSVVNVRTTEIEALSEGYYRKSDLSWGAGGGAWWGGGLAGAGGGSYQNSDIGQVIVLAYLDAYKKMVGELGGLPENASDAAPQAE</sequence>
<organism evidence="2 3">
    <name type="scientific">Sphingorhabdus contaminans</name>
    <dbReference type="NCBI Taxonomy" id="1343899"/>
    <lineage>
        <taxon>Bacteria</taxon>
        <taxon>Pseudomonadati</taxon>
        <taxon>Pseudomonadota</taxon>
        <taxon>Alphaproteobacteria</taxon>
        <taxon>Sphingomonadales</taxon>
        <taxon>Sphingomonadaceae</taxon>
        <taxon>Sphingorhabdus</taxon>
    </lineage>
</organism>